<keyword evidence="3" id="KW-1185">Reference proteome</keyword>
<sequence length="304" mass="34579">MKTRKQNIVPNLWFDKEAEEAVAFYTGLFENSAVNSITRYPAVGQEIHGQEAGTVMTVNFELAGYQLLALNGGPHFQFNPSISLFVSCRDQEELQELWNKLLAGGQALMPLDAYDWSSGYGWLQDQYGLNWQLMIDDSRQQPVQKICPLLFFTGKQHGKAEQAVNFYVSVFEDSKVEGMLKYEKEDNNEYALGTVKHAQFQLRGETFMAMDSGIAMDHPFNEAVSFIVQCENQQEIDTYWEQLTQGGDPQAQQCGWLKDKFGVSWQVAPMGMEQLMNHPDKEKANRAMEAMLQMKKLDIKALQG</sequence>
<dbReference type="Proteomes" id="UP000703674">
    <property type="component" value="Unassembled WGS sequence"/>
</dbReference>
<dbReference type="Gene3D" id="3.30.720.110">
    <property type="match status" value="1"/>
</dbReference>
<dbReference type="PIRSF" id="PIRSF500687">
    <property type="entry name" value="MTase_demethylubiq_bact"/>
    <property type="match status" value="1"/>
</dbReference>
<name>A0ABX1CZB1_9FLAO</name>
<evidence type="ECO:0000259" key="1">
    <source>
        <dbReference type="Pfam" id="PF06983"/>
    </source>
</evidence>
<dbReference type="Gene3D" id="3.10.180.10">
    <property type="entry name" value="2,3-Dihydroxybiphenyl 1,2-Dioxygenase, domain 1"/>
    <property type="match status" value="1"/>
</dbReference>
<gene>
    <name evidence="2" type="ORF">HC175_05950</name>
</gene>
<organism evidence="2 3">
    <name type="scientific">Salinimicrobium oceani</name>
    <dbReference type="NCBI Taxonomy" id="2722702"/>
    <lineage>
        <taxon>Bacteria</taxon>
        <taxon>Pseudomonadati</taxon>
        <taxon>Bacteroidota</taxon>
        <taxon>Flavobacteriia</taxon>
        <taxon>Flavobacteriales</taxon>
        <taxon>Flavobacteriaceae</taxon>
        <taxon>Salinimicrobium</taxon>
    </lineage>
</organism>
<dbReference type="PIRSF" id="PIRSF021700">
    <property type="entry name" value="3_dmu_93_MTrfase"/>
    <property type="match status" value="1"/>
</dbReference>
<dbReference type="InterPro" id="IPR027259">
    <property type="entry name" value="MTase_demethylubiq_bac"/>
</dbReference>
<reference evidence="2 3" key="1">
    <citation type="submission" date="2020-03" db="EMBL/GenBank/DDBJ databases">
        <title>Salinimicrobium sp. nov, isolated from SCS.</title>
        <authorList>
            <person name="Cao W.R."/>
        </authorList>
    </citation>
    <scope>NUCLEOTIDE SEQUENCE [LARGE SCALE GENOMIC DNA]</scope>
    <source>
        <strain evidence="3">J15B91</strain>
    </source>
</reference>
<dbReference type="InterPro" id="IPR029068">
    <property type="entry name" value="Glyas_Bleomycin-R_OHBP_Dase"/>
</dbReference>
<dbReference type="SUPFAM" id="SSF54593">
    <property type="entry name" value="Glyoxalase/Bleomycin resistance protein/Dihydroxybiphenyl dioxygenase"/>
    <property type="match status" value="2"/>
</dbReference>
<dbReference type="InterPro" id="IPR009725">
    <property type="entry name" value="3_dmu_93_MTrfase"/>
</dbReference>
<dbReference type="Gene3D" id="3.30.720.100">
    <property type="match status" value="1"/>
</dbReference>
<dbReference type="PANTHER" id="PTHR33990">
    <property type="entry name" value="PROTEIN YJDN-RELATED"/>
    <property type="match status" value="1"/>
</dbReference>
<dbReference type="InterPro" id="IPR028973">
    <property type="entry name" value="PhnB-like"/>
</dbReference>
<dbReference type="CDD" id="cd06588">
    <property type="entry name" value="PhnB_like"/>
    <property type="match status" value="2"/>
</dbReference>
<protein>
    <submittedName>
        <fullName evidence="2">VOC family protein</fullName>
    </submittedName>
</protein>
<proteinExistence type="predicted"/>
<feature type="domain" description="PhnB-like" evidence="1">
    <location>
        <begin position="144"/>
        <end position="267"/>
    </location>
</feature>
<evidence type="ECO:0000313" key="3">
    <source>
        <dbReference type="Proteomes" id="UP000703674"/>
    </source>
</evidence>
<accession>A0ABX1CZB1</accession>
<dbReference type="EMBL" id="JAAVJR010000003">
    <property type="protein sequence ID" value="NJW52457.1"/>
    <property type="molecule type" value="Genomic_DNA"/>
</dbReference>
<dbReference type="RefSeq" id="WP_168137581.1">
    <property type="nucleotide sequence ID" value="NZ_JAAVJR010000003.1"/>
</dbReference>
<evidence type="ECO:0000313" key="2">
    <source>
        <dbReference type="EMBL" id="NJW52457.1"/>
    </source>
</evidence>
<feature type="domain" description="PhnB-like" evidence="1">
    <location>
        <begin position="6"/>
        <end position="133"/>
    </location>
</feature>
<dbReference type="Pfam" id="PF06983">
    <property type="entry name" value="3-dmu-9_3-mt"/>
    <property type="match status" value="2"/>
</dbReference>
<comment type="caution">
    <text evidence="2">The sequence shown here is derived from an EMBL/GenBank/DDBJ whole genome shotgun (WGS) entry which is preliminary data.</text>
</comment>